<dbReference type="InterPro" id="IPR015803">
    <property type="entry name" value="Cys-tRNA-ligase"/>
</dbReference>
<dbReference type="EC" id="6.1.1.16" evidence="9"/>
<evidence type="ECO:0000256" key="5">
    <source>
        <dbReference type="ARBA" id="ARBA00022833"/>
    </source>
</evidence>
<dbReference type="GO" id="GO:0004817">
    <property type="term" value="F:cysteine-tRNA ligase activity"/>
    <property type="evidence" value="ECO:0007669"/>
    <property type="project" value="UniProtKB-UniRule"/>
</dbReference>
<evidence type="ECO:0000256" key="2">
    <source>
        <dbReference type="ARBA" id="ARBA00022598"/>
    </source>
</evidence>
<reference evidence="11 12" key="1">
    <citation type="journal article" date="2016" name="Nat. Commun.">
        <title>Thousands of microbial genomes shed light on interconnected biogeochemical processes in an aquifer system.</title>
        <authorList>
            <person name="Anantharaman K."/>
            <person name="Brown C.T."/>
            <person name="Hug L.A."/>
            <person name="Sharon I."/>
            <person name="Castelle C.J."/>
            <person name="Probst A.J."/>
            <person name="Thomas B.C."/>
            <person name="Singh A."/>
            <person name="Wilkins M.J."/>
            <person name="Karaoz U."/>
            <person name="Brodie E.L."/>
            <person name="Williams K.H."/>
            <person name="Hubbard S.S."/>
            <person name="Banfield J.F."/>
        </authorList>
    </citation>
    <scope>NUCLEOTIDE SEQUENCE [LARGE SCALE GENOMIC DNA]</scope>
</reference>
<evidence type="ECO:0000256" key="6">
    <source>
        <dbReference type="ARBA" id="ARBA00022840"/>
    </source>
</evidence>
<dbReference type="GO" id="GO:0005829">
    <property type="term" value="C:cytosol"/>
    <property type="evidence" value="ECO:0007669"/>
    <property type="project" value="TreeGrafter"/>
</dbReference>
<keyword evidence="8 9" id="KW-0030">Aminoacyl-tRNA synthetase</keyword>
<dbReference type="AlphaFoldDB" id="A0A1F5KSX5"/>
<gene>
    <name evidence="9" type="primary">cysS</name>
    <name evidence="11" type="ORF">A3B45_03085</name>
</gene>
<feature type="binding site" evidence="9">
    <location>
        <position position="211"/>
    </location>
    <ligand>
        <name>Zn(2+)</name>
        <dbReference type="ChEBI" id="CHEBI:29105"/>
    </ligand>
</feature>
<dbReference type="SUPFAM" id="SSF52374">
    <property type="entry name" value="Nucleotidylyl transferase"/>
    <property type="match status" value="1"/>
</dbReference>
<evidence type="ECO:0000256" key="1">
    <source>
        <dbReference type="ARBA" id="ARBA00011245"/>
    </source>
</evidence>
<dbReference type="InterPro" id="IPR014729">
    <property type="entry name" value="Rossmann-like_a/b/a_fold"/>
</dbReference>
<comment type="cofactor">
    <cofactor evidence="9">
        <name>Zn(2+)</name>
        <dbReference type="ChEBI" id="CHEBI:29105"/>
    </cofactor>
    <text evidence="9">Binds 1 zinc ion per subunit.</text>
</comment>
<keyword evidence="9" id="KW-0963">Cytoplasm</keyword>
<keyword evidence="5 9" id="KW-0862">Zinc</keyword>
<keyword evidence="4 9" id="KW-0547">Nucleotide-binding</keyword>
<feature type="short sequence motif" description="'KMSKS' region" evidence="9">
    <location>
        <begin position="273"/>
        <end position="277"/>
    </location>
</feature>
<evidence type="ECO:0000259" key="10">
    <source>
        <dbReference type="Pfam" id="PF01406"/>
    </source>
</evidence>
<protein>
    <recommendedName>
        <fullName evidence="9">Cysteine--tRNA ligase</fullName>
        <ecNumber evidence="9">6.1.1.16</ecNumber>
    </recommendedName>
    <alternativeName>
        <fullName evidence="9">Cysteinyl-tRNA synthetase</fullName>
        <shortName evidence="9">CysRS</shortName>
    </alternativeName>
</protein>
<dbReference type="InterPro" id="IPR009080">
    <property type="entry name" value="tRNAsynth_Ia_anticodon-bd"/>
</dbReference>
<dbReference type="STRING" id="1797785.A3B45_03085"/>
<keyword evidence="3 9" id="KW-0479">Metal-binding</keyword>
<name>A0A1F5KSX5_9BACT</name>
<accession>A0A1F5KSX5</accession>
<comment type="caution">
    <text evidence="11">The sequence shown here is derived from an EMBL/GenBank/DDBJ whole genome shotgun (WGS) entry which is preliminary data.</text>
</comment>
<dbReference type="PANTHER" id="PTHR10890:SF3">
    <property type="entry name" value="CYSTEINE--TRNA LIGASE, CYTOPLASMIC"/>
    <property type="match status" value="1"/>
</dbReference>
<evidence type="ECO:0000256" key="3">
    <source>
        <dbReference type="ARBA" id="ARBA00022723"/>
    </source>
</evidence>
<keyword evidence="2 9" id="KW-0436">Ligase</keyword>
<dbReference type="Proteomes" id="UP000178565">
    <property type="component" value="Unassembled WGS sequence"/>
</dbReference>
<dbReference type="HAMAP" id="MF_00041">
    <property type="entry name" value="Cys_tRNA_synth"/>
    <property type="match status" value="1"/>
</dbReference>
<dbReference type="GO" id="GO:0006423">
    <property type="term" value="P:cysteinyl-tRNA aminoacylation"/>
    <property type="evidence" value="ECO:0007669"/>
    <property type="project" value="UniProtKB-UniRule"/>
</dbReference>
<evidence type="ECO:0000256" key="4">
    <source>
        <dbReference type="ARBA" id="ARBA00022741"/>
    </source>
</evidence>
<evidence type="ECO:0000313" key="11">
    <source>
        <dbReference type="EMBL" id="OGE44028.1"/>
    </source>
</evidence>
<sequence>MQLYNSLTRKIEPFKTLQEGIVTMYVCGITPYDITHLGHAFTYVFFDVLLRYLKFKGYKVTYVQNITDIDDDILKKAKEVKKNWQDLGNFWTKRYLQDMHSLNVLPPTRLIKATDSIDKIIQIIKSLLKKGAAYQRNGNIYFQIKKFPTYGKLSRCNRREMLILSQERGGNPQDPLKIDPLDFILWQESKKDEPSWNSPWGKGRPGWHIECSAMIHQYLGSKRSRTIDIHGGGRDLIYPHHESEIAQSESYTVESPFVNFWMHTCMVLFQGEKMAKSLGNLIMVKDLLKKYSPNTIRWLLLSHRYRSPWEFTQDNLGQIENKVKLIETTIRLRESAKVKEDGDNLKKFQAIMEEDLNTPKALDFLLKLARKKSAKDLKKLYSLLGFRKDFQL</sequence>
<feature type="binding site" evidence="9">
    <location>
        <position position="240"/>
    </location>
    <ligand>
        <name>Zn(2+)</name>
        <dbReference type="ChEBI" id="CHEBI:29105"/>
    </ligand>
</feature>
<evidence type="ECO:0000256" key="8">
    <source>
        <dbReference type="ARBA" id="ARBA00023146"/>
    </source>
</evidence>
<evidence type="ECO:0000256" key="7">
    <source>
        <dbReference type="ARBA" id="ARBA00022917"/>
    </source>
</evidence>
<dbReference type="EMBL" id="MFDM01000010">
    <property type="protein sequence ID" value="OGE44028.1"/>
    <property type="molecule type" value="Genomic_DNA"/>
</dbReference>
<dbReference type="CDD" id="cd00672">
    <property type="entry name" value="CysRS_core"/>
    <property type="match status" value="1"/>
</dbReference>
<comment type="similarity">
    <text evidence="9">Belongs to the class-I aminoacyl-tRNA synthetase family.</text>
</comment>
<dbReference type="SUPFAM" id="SSF47323">
    <property type="entry name" value="Anticodon-binding domain of a subclass of class I aminoacyl-tRNA synthetases"/>
    <property type="match status" value="1"/>
</dbReference>
<comment type="subcellular location">
    <subcellularLocation>
        <location evidence="9">Cytoplasm</location>
    </subcellularLocation>
</comment>
<feature type="binding site" evidence="9">
    <location>
        <position position="276"/>
    </location>
    <ligand>
        <name>ATP</name>
        <dbReference type="ChEBI" id="CHEBI:30616"/>
    </ligand>
</feature>
<evidence type="ECO:0000313" key="12">
    <source>
        <dbReference type="Proteomes" id="UP000178565"/>
    </source>
</evidence>
<keyword evidence="6 9" id="KW-0067">ATP-binding</keyword>
<dbReference type="PANTHER" id="PTHR10890">
    <property type="entry name" value="CYSTEINYL-TRNA SYNTHETASE"/>
    <property type="match status" value="1"/>
</dbReference>
<dbReference type="Gene3D" id="1.20.120.640">
    <property type="entry name" value="Anticodon-binding domain of a subclass of class I aminoacyl-tRNA synthetases"/>
    <property type="match status" value="1"/>
</dbReference>
<dbReference type="GO" id="GO:0005524">
    <property type="term" value="F:ATP binding"/>
    <property type="evidence" value="ECO:0007669"/>
    <property type="project" value="UniProtKB-UniRule"/>
</dbReference>
<keyword evidence="7 9" id="KW-0648">Protein biosynthesis</keyword>
<dbReference type="NCBIfam" id="TIGR00435">
    <property type="entry name" value="cysS"/>
    <property type="match status" value="1"/>
</dbReference>
<dbReference type="InterPro" id="IPR032678">
    <property type="entry name" value="tRNA-synt_1_cat_dom"/>
</dbReference>
<dbReference type="GO" id="GO:0008270">
    <property type="term" value="F:zinc ion binding"/>
    <property type="evidence" value="ECO:0007669"/>
    <property type="project" value="UniProtKB-UniRule"/>
</dbReference>
<dbReference type="Pfam" id="PF01406">
    <property type="entry name" value="tRNA-synt_1e"/>
    <property type="match status" value="1"/>
</dbReference>
<comment type="catalytic activity">
    <reaction evidence="9">
        <text>tRNA(Cys) + L-cysteine + ATP = L-cysteinyl-tRNA(Cys) + AMP + diphosphate</text>
        <dbReference type="Rhea" id="RHEA:17773"/>
        <dbReference type="Rhea" id="RHEA-COMP:9661"/>
        <dbReference type="Rhea" id="RHEA-COMP:9679"/>
        <dbReference type="ChEBI" id="CHEBI:30616"/>
        <dbReference type="ChEBI" id="CHEBI:33019"/>
        <dbReference type="ChEBI" id="CHEBI:35235"/>
        <dbReference type="ChEBI" id="CHEBI:78442"/>
        <dbReference type="ChEBI" id="CHEBI:78517"/>
        <dbReference type="ChEBI" id="CHEBI:456215"/>
        <dbReference type="EC" id="6.1.1.16"/>
    </reaction>
</comment>
<dbReference type="InterPro" id="IPR024909">
    <property type="entry name" value="Cys-tRNA/MSH_ligase"/>
</dbReference>
<dbReference type="PRINTS" id="PR00983">
    <property type="entry name" value="TRNASYNTHCYS"/>
</dbReference>
<evidence type="ECO:0000256" key="9">
    <source>
        <dbReference type="HAMAP-Rule" id="MF_00041"/>
    </source>
</evidence>
<organism evidence="11 12">
    <name type="scientific">Candidatus Daviesbacteria bacterium RIFCSPLOWO2_01_FULL_39_12</name>
    <dbReference type="NCBI Taxonomy" id="1797785"/>
    <lineage>
        <taxon>Bacteria</taxon>
        <taxon>Candidatus Daviesiibacteriota</taxon>
    </lineage>
</organism>
<dbReference type="Gene3D" id="3.40.50.620">
    <property type="entry name" value="HUPs"/>
    <property type="match status" value="1"/>
</dbReference>
<feature type="domain" description="tRNA synthetases class I catalytic" evidence="10">
    <location>
        <begin position="14"/>
        <end position="318"/>
    </location>
</feature>
<feature type="short sequence motif" description="'HIGH' region" evidence="9">
    <location>
        <begin position="29"/>
        <end position="39"/>
    </location>
</feature>
<comment type="subunit">
    <text evidence="1 9">Monomer.</text>
</comment>
<feature type="binding site" evidence="9">
    <location>
        <position position="27"/>
    </location>
    <ligand>
        <name>Zn(2+)</name>
        <dbReference type="ChEBI" id="CHEBI:29105"/>
    </ligand>
</feature>
<feature type="binding site" evidence="9">
    <location>
        <position position="244"/>
    </location>
    <ligand>
        <name>Zn(2+)</name>
        <dbReference type="ChEBI" id="CHEBI:29105"/>
    </ligand>
</feature>
<proteinExistence type="inferred from homology"/>